<dbReference type="GO" id="GO:0000422">
    <property type="term" value="P:autophagy of mitochondrion"/>
    <property type="evidence" value="ECO:0007669"/>
    <property type="project" value="TreeGrafter"/>
</dbReference>
<dbReference type="GeneID" id="20530762"/>
<sequence length="365" mass="37982">MTSRAIGQVGFVRGASTVALAPLVASQPPPPAADALAGQLERLALGQPGAAAASLLGPWMACTADEGPSERWLVRRELVERPRPSAPPASGAPHAGKIPAVDLASEDSEASDDEDPAEARRPAGPPGPASHRRYILWEYHCLYDPLWQVPVVYFRALDPGPGVRPPAGSTLRCLCALEARRLAGVSIEGILAGQPAPQAAGSCGWPGPCAKVSPGAGLLGGHLACACVREWPWPGELPFDLGLRLDAARLGFDPAELTPLHGDMYGLLAERRAPVTAGSPASLVSGQPTLSVETHPYLRRPYFMVHPCQTGRQMADLLDDATAGPERYMSAFLAVAAAGLGGQACICQLTLHASLGAPTEPPASQ</sequence>
<evidence type="ECO:0000313" key="9">
    <source>
        <dbReference type="Proteomes" id="UP000030693"/>
    </source>
</evidence>
<accession>A0A058Z0U0</accession>
<dbReference type="AlphaFoldDB" id="A0A058Z0U0"/>
<evidence type="ECO:0000256" key="4">
    <source>
        <dbReference type="ARBA" id="ARBA00022786"/>
    </source>
</evidence>
<keyword evidence="5" id="KW-0072">Autophagy</keyword>
<dbReference type="PANTHER" id="PTHR14957:SF1">
    <property type="entry name" value="UBIQUITIN-LIKE-CONJUGATING ENZYME ATG10"/>
    <property type="match status" value="1"/>
</dbReference>
<evidence type="ECO:0000256" key="5">
    <source>
        <dbReference type="ARBA" id="ARBA00023006"/>
    </source>
</evidence>
<name>A0A058Z0U0_FONAL</name>
<dbReference type="OrthoDB" id="4089664at2759"/>
<organism evidence="8">
    <name type="scientific">Fonticula alba</name>
    <name type="common">Slime mold</name>
    <dbReference type="NCBI Taxonomy" id="691883"/>
    <lineage>
        <taxon>Eukaryota</taxon>
        <taxon>Rotosphaerida</taxon>
        <taxon>Fonticulaceae</taxon>
        <taxon>Fonticula</taxon>
    </lineage>
</organism>
<dbReference type="Pfam" id="PF03987">
    <property type="entry name" value="Autophagy_act_C"/>
    <property type="match status" value="1"/>
</dbReference>
<reference evidence="8" key="1">
    <citation type="submission" date="2013-04" db="EMBL/GenBank/DDBJ databases">
        <title>The Genome Sequence of Fonticula alba ATCC 38817.</title>
        <authorList>
            <consortium name="The Broad Institute Genomics Platform"/>
            <person name="Russ C."/>
            <person name="Cuomo C."/>
            <person name="Burger G."/>
            <person name="Gray M.W."/>
            <person name="Holland P.W.H."/>
            <person name="King N."/>
            <person name="Lang F.B.F."/>
            <person name="Roger A.J."/>
            <person name="Ruiz-Trillo I."/>
            <person name="Brown M."/>
            <person name="Walker B."/>
            <person name="Young S."/>
            <person name="Zeng Q."/>
            <person name="Gargeya S."/>
            <person name="Fitzgerald M."/>
            <person name="Haas B."/>
            <person name="Abouelleil A."/>
            <person name="Allen A.W."/>
            <person name="Alvarado L."/>
            <person name="Arachchi H.M."/>
            <person name="Berlin A.M."/>
            <person name="Chapman S.B."/>
            <person name="Gainer-Dewar J."/>
            <person name="Goldberg J."/>
            <person name="Griggs A."/>
            <person name="Gujja S."/>
            <person name="Hansen M."/>
            <person name="Howarth C."/>
            <person name="Imamovic A."/>
            <person name="Ireland A."/>
            <person name="Larimer J."/>
            <person name="McCowan C."/>
            <person name="Murphy C."/>
            <person name="Pearson M."/>
            <person name="Poon T.W."/>
            <person name="Priest M."/>
            <person name="Roberts A."/>
            <person name="Saif S."/>
            <person name="Shea T."/>
            <person name="Sisk P."/>
            <person name="Sykes S."/>
            <person name="Wortman J."/>
            <person name="Nusbaum C."/>
            <person name="Birren B."/>
        </authorList>
    </citation>
    <scope>NUCLEOTIDE SEQUENCE [LARGE SCALE GENOMIC DNA]</scope>
    <source>
        <strain evidence="8">ATCC 38817</strain>
    </source>
</reference>
<evidence type="ECO:0000313" key="8">
    <source>
        <dbReference type="EMBL" id="KCV67518.1"/>
    </source>
</evidence>
<dbReference type="GO" id="GO:0000045">
    <property type="term" value="P:autophagosome assembly"/>
    <property type="evidence" value="ECO:0007669"/>
    <property type="project" value="TreeGrafter"/>
</dbReference>
<feature type="region of interest" description="Disordered" evidence="7">
    <location>
        <begin position="103"/>
        <end position="128"/>
    </location>
</feature>
<dbReference type="RefSeq" id="XP_009498079.1">
    <property type="nucleotide sequence ID" value="XM_009499804.1"/>
</dbReference>
<dbReference type="InterPro" id="IPR007135">
    <property type="entry name" value="Atg3/Atg10"/>
</dbReference>
<keyword evidence="4" id="KW-0833">Ubl conjugation pathway</keyword>
<dbReference type="PANTHER" id="PTHR14957">
    <property type="entry name" value="UBIQUITIN-LIKE-CONJUGATING ENZYME ATG10"/>
    <property type="match status" value="1"/>
</dbReference>
<gene>
    <name evidence="8" type="ORF">H696_06037</name>
</gene>
<evidence type="ECO:0000256" key="7">
    <source>
        <dbReference type="SAM" id="MobiDB-lite"/>
    </source>
</evidence>
<dbReference type="Proteomes" id="UP000030693">
    <property type="component" value="Unassembled WGS sequence"/>
</dbReference>
<dbReference type="GO" id="GO:0005829">
    <property type="term" value="C:cytosol"/>
    <property type="evidence" value="ECO:0007669"/>
    <property type="project" value="TreeGrafter"/>
</dbReference>
<feature type="compositionally biased region" description="Acidic residues" evidence="7">
    <location>
        <begin position="104"/>
        <end position="116"/>
    </location>
</feature>
<evidence type="ECO:0000256" key="3">
    <source>
        <dbReference type="ARBA" id="ARBA00022679"/>
    </source>
</evidence>
<comment type="similarity">
    <text evidence="1">Belongs to the ATG10 family.</text>
</comment>
<dbReference type="GO" id="GO:0061651">
    <property type="term" value="F:Atg12 conjugating enzyme activity"/>
    <property type="evidence" value="ECO:0007669"/>
    <property type="project" value="TreeGrafter"/>
</dbReference>
<dbReference type="GO" id="GO:0032446">
    <property type="term" value="P:protein modification by small protein conjugation"/>
    <property type="evidence" value="ECO:0007669"/>
    <property type="project" value="TreeGrafter"/>
</dbReference>
<keyword evidence="3" id="KW-0808">Transferase</keyword>
<dbReference type="EMBL" id="KB932217">
    <property type="protein sequence ID" value="KCV67518.1"/>
    <property type="molecule type" value="Genomic_DNA"/>
</dbReference>
<keyword evidence="9" id="KW-1185">Reference proteome</keyword>
<evidence type="ECO:0000256" key="6">
    <source>
        <dbReference type="ARBA" id="ARBA00029833"/>
    </source>
</evidence>
<proteinExistence type="inferred from homology"/>
<protein>
    <recommendedName>
        <fullName evidence="2">Ubiquitin-like-conjugating enzyme ATG10</fullName>
    </recommendedName>
    <alternativeName>
        <fullName evidence="6">Autophagy-related protein 10</fullName>
    </alternativeName>
</protein>
<evidence type="ECO:0000256" key="1">
    <source>
        <dbReference type="ARBA" id="ARBA00005696"/>
    </source>
</evidence>
<evidence type="ECO:0000256" key="2">
    <source>
        <dbReference type="ARBA" id="ARBA00021099"/>
    </source>
</evidence>